<evidence type="ECO:0000313" key="2">
    <source>
        <dbReference type="EMBL" id="GLS70122.1"/>
    </source>
</evidence>
<gene>
    <name evidence="2" type="ORF">GCM10007890_21350</name>
</gene>
<comment type="caution">
    <text evidence="2">The sequence shown here is derived from an EMBL/GenBank/DDBJ whole genome shotgun (WGS) entry which is preliminary data.</text>
</comment>
<evidence type="ECO:0000256" key="1">
    <source>
        <dbReference type="SAM" id="MobiDB-lite"/>
    </source>
</evidence>
<dbReference type="EMBL" id="BSPL01000013">
    <property type="protein sequence ID" value="GLS70122.1"/>
    <property type="molecule type" value="Genomic_DNA"/>
</dbReference>
<organism evidence="2 3">
    <name type="scientific">Methylobacterium tardum</name>
    <dbReference type="NCBI Taxonomy" id="374432"/>
    <lineage>
        <taxon>Bacteria</taxon>
        <taxon>Pseudomonadati</taxon>
        <taxon>Pseudomonadota</taxon>
        <taxon>Alphaproteobacteria</taxon>
        <taxon>Hyphomicrobiales</taxon>
        <taxon>Methylobacteriaceae</taxon>
        <taxon>Methylobacterium</taxon>
    </lineage>
</organism>
<evidence type="ECO:0008006" key="4">
    <source>
        <dbReference type="Google" id="ProtNLM"/>
    </source>
</evidence>
<dbReference type="InterPro" id="IPR050261">
    <property type="entry name" value="FrsA_esterase"/>
</dbReference>
<dbReference type="AlphaFoldDB" id="A0AA37WSC2"/>
<feature type="region of interest" description="Disordered" evidence="1">
    <location>
        <begin position="232"/>
        <end position="251"/>
    </location>
</feature>
<proteinExistence type="predicted"/>
<sequence>MSIGWPRRYRWRRSLLLATLALLLEGTLIGRVTRAGAEPDLAAHVVRARLPNEQPGPARRLGIHVWLPSGPVTGPLPPLVYAHGWGGRARENADLLRTLADQGFVVIGIDFPAPGFAGLDFRSELAGQRTRLLAEGEVRLQAGDIQAALDWLADTGRALLPGDRADRLDPHLAGVLGYSFGAAAAAEAASADRRIRAVLNLDGWLFGNPAAPVFSAPYMVITDSLDPPSAEALAADDPGRRAHAIQDAQDSDRQLRQLRSGGFAIEIPHATHGSFSGAGGDPEIRSVVSAYAAAFFARSLRGSGAEVSEATHPSPRIRFRAWPHSAEDATLFARPLATSAIMASSRRISR</sequence>
<keyword evidence="3" id="KW-1185">Reference proteome</keyword>
<evidence type="ECO:0000313" key="3">
    <source>
        <dbReference type="Proteomes" id="UP001157440"/>
    </source>
</evidence>
<protein>
    <recommendedName>
        <fullName evidence="4">Dienelactone hydrolase</fullName>
    </recommendedName>
</protein>
<name>A0AA37WSC2_9HYPH</name>
<accession>A0AA37WSC2</accession>
<dbReference type="Gene3D" id="3.40.50.1820">
    <property type="entry name" value="alpha/beta hydrolase"/>
    <property type="match status" value="1"/>
</dbReference>
<dbReference type="PANTHER" id="PTHR22946">
    <property type="entry name" value="DIENELACTONE HYDROLASE DOMAIN-CONTAINING PROTEIN-RELATED"/>
    <property type="match status" value="1"/>
</dbReference>
<dbReference type="InterPro" id="IPR029058">
    <property type="entry name" value="AB_hydrolase_fold"/>
</dbReference>
<dbReference type="SUPFAM" id="SSF53474">
    <property type="entry name" value="alpha/beta-Hydrolases"/>
    <property type="match status" value="1"/>
</dbReference>
<dbReference type="Proteomes" id="UP001157440">
    <property type="component" value="Unassembled WGS sequence"/>
</dbReference>
<dbReference type="RefSeq" id="WP_238196358.1">
    <property type="nucleotide sequence ID" value="NZ_BPQZ01000010.1"/>
</dbReference>
<reference evidence="3" key="1">
    <citation type="journal article" date="2019" name="Int. J. Syst. Evol. Microbiol.">
        <title>The Global Catalogue of Microorganisms (GCM) 10K type strain sequencing project: providing services to taxonomists for standard genome sequencing and annotation.</title>
        <authorList>
            <consortium name="The Broad Institute Genomics Platform"/>
            <consortium name="The Broad Institute Genome Sequencing Center for Infectious Disease"/>
            <person name="Wu L."/>
            <person name="Ma J."/>
        </authorList>
    </citation>
    <scope>NUCLEOTIDE SEQUENCE [LARGE SCALE GENOMIC DNA]</scope>
    <source>
        <strain evidence="3">NBRC 103632</strain>
    </source>
</reference>